<keyword evidence="4" id="KW-1185">Reference proteome</keyword>
<dbReference type="PANTHER" id="PTHR35894">
    <property type="entry name" value="GENERAL SECRETION PATHWAY PROTEIN A-RELATED"/>
    <property type="match status" value="1"/>
</dbReference>
<dbReference type="OrthoDB" id="9780149at2"/>
<dbReference type="InterPro" id="IPR002477">
    <property type="entry name" value="Peptidoglycan-bd-like"/>
</dbReference>
<dbReference type="GO" id="GO:0016887">
    <property type="term" value="F:ATP hydrolysis activity"/>
    <property type="evidence" value="ECO:0007669"/>
    <property type="project" value="InterPro"/>
</dbReference>
<dbReference type="Proteomes" id="UP000318717">
    <property type="component" value="Unassembled WGS sequence"/>
</dbReference>
<dbReference type="Pfam" id="PF01471">
    <property type="entry name" value="PG_binding_1"/>
    <property type="match status" value="1"/>
</dbReference>
<dbReference type="Pfam" id="PF13401">
    <property type="entry name" value="AAA_22"/>
    <property type="match status" value="1"/>
</dbReference>
<dbReference type="SUPFAM" id="SSF47090">
    <property type="entry name" value="PGBD-like"/>
    <property type="match status" value="1"/>
</dbReference>
<dbReference type="InterPro" id="IPR036366">
    <property type="entry name" value="PGBDSf"/>
</dbReference>
<dbReference type="RefSeq" id="WP_141344910.1">
    <property type="nucleotide sequence ID" value="NZ_BJLF01000005.1"/>
</dbReference>
<comment type="caution">
    <text evidence="3">The sequence shown here is derived from an EMBL/GenBank/DDBJ whole genome shotgun (WGS) entry which is preliminary data.</text>
</comment>
<dbReference type="EMBL" id="BJLF01000005">
    <property type="protein sequence ID" value="GEA50542.1"/>
    <property type="molecule type" value="Genomic_DNA"/>
</dbReference>
<dbReference type="PANTHER" id="PTHR35894:SF1">
    <property type="entry name" value="PHOSPHORIBULOKINASE _ URIDINE KINASE FAMILY"/>
    <property type="match status" value="1"/>
</dbReference>
<evidence type="ECO:0000256" key="1">
    <source>
        <dbReference type="SAM" id="Coils"/>
    </source>
</evidence>
<sequence>MYKDYFGFVEEPFSIVPSSKYLFLSARHREALSHLQIGLNSGGGFAMLTGEVGTGKTTVSKAMLANLEGNWVAGLILNPTFSEIELLEAICDEFSLSYEQPTSLKQLSQIINNYLLDNHQKGLQTLVLIDEAQHLSRQVLEQLRLLTNLETDSHKLLKVLLVGQPELQHKLQTIELRQLAQRITGRYHLLPLVEKEIADYIGFRLRISGVNDALFSDKAIRVIASHSQGIPRLINLICDKALHYAVLTQQRSVDHKVATKACEDVLAYQAPALHQSQPIKSPTNHWLSPTLLALVVAVSSYVGLTAWQQWQNLQTEHQMQQQQTLQLQSEMNELNQLANEKQRRFVQLIEQSRSPMSAMQSLYRLWGYNASIVDADCEYGTQPPFHCFQGAADLPEIVASNRPVVLTLYEQQKPYFAVLRSIHNDSVELLLAGERVQLPITWLNEHWKGQFRYLWYSEILQTLKLNNSGEQVLILDELLAKVLNAKPLNTATYNDALQKRVSAFQSWQGLDADGVAGNRTLRQLDRLTSENAPRLLGDTREGL</sequence>
<feature type="domain" description="AAA+ ATPase" evidence="2">
    <location>
        <begin position="42"/>
        <end position="247"/>
    </location>
</feature>
<accession>A0A4Y3HUW1</accession>
<reference evidence="3 4" key="1">
    <citation type="submission" date="2019-06" db="EMBL/GenBank/DDBJ databases">
        <title>Whole genome shotgun sequence of Vibrio inusitatus NBRC 102082.</title>
        <authorList>
            <person name="Hosoyama A."/>
            <person name="Uohara A."/>
            <person name="Ohji S."/>
            <person name="Ichikawa N."/>
        </authorList>
    </citation>
    <scope>NUCLEOTIDE SEQUENCE [LARGE SCALE GENOMIC DNA]</scope>
    <source>
        <strain evidence="3 4">NBRC 102082</strain>
    </source>
</reference>
<name>A0A4Y3HUW1_9VIBR</name>
<dbReference type="Gene3D" id="1.10.101.10">
    <property type="entry name" value="PGBD-like superfamily/PGBD"/>
    <property type="match status" value="1"/>
</dbReference>
<evidence type="ECO:0000313" key="3">
    <source>
        <dbReference type="EMBL" id="GEA50542.1"/>
    </source>
</evidence>
<evidence type="ECO:0000259" key="2">
    <source>
        <dbReference type="SMART" id="SM00382"/>
    </source>
</evidence>
<dbReference type="InterPro" id="IPR036365">
    <property type="entry name" value="PGBD-like_sf"/>
</dbReference>
<dbReference type="InterPro" id="IPR049945">
    <property type="entry name" value="AAA_22"/>
</dbReference>
<dbReference type="Pfam" id="PF21327">
    <property type="entry name" value="GspA_C39-like"/>
    <property type="match status" value="1"/>
</dbReference>
<dbReference type="InterPro" id="IPR052026">
    <property type="entry name" value="ExeA_AAA_ATPase_DNA-bind"/>
</dbReference>
<gene>
    <name evidence="3" type="ORF">VIN01S_13460</name>
</gene>
<keyword evidence="1" id="KW-0175">Coiled coil</keyword>
<dbReference type="InterPro" id="IPR048809">
    <property type="entry name" value="GspA_C39-like"/>
</dbReference>
<dbReference type="Gene3D" id="3.40.50.300">
    <property type="entry name" value="P-loop containing nucleotide triphosphate hydrolases"/>
    <property type="match status" value="1"/>
</dbReference>
<dbReference type="InterPro" id="IPR027417">
    <property type="entry name" value="P-loop_NTPase"/>
</dbReference>
<organism evidence="3 4">
    <name type="scientific">Vibrio inusitatus NBRC 102082</name>
    <dbReference type="NCBI Taxonomy" id="1219070"/>
    <lineage>
        <taxon>Bacteria</taxon>
        <taxon>Pseudomonadati</taxon>
        <taxon>Pseudomonadota</taxon>
        <taxon>Gammaproteobacteria</taxon>
        <taxon>Vibrionales</taxon>
        <taxon>Vibrionaceae</taxon>
        <taxon>Vibrio</taxon>
    </lineage>
</organism>
<dbReference type="Gene3D" id="3.90.70.10">
    <property type="entry name" value="Cysteine proteinases"/>
    <property type="match status" value="1"/>
</dbReference>
<dbReference type="SUPFAM" id="SSF52540">
    <property type="entry name" value="P-loop containing nucleoside triphosphate hydrolases"/>
    <property type="match status" value="1"/>
</dbReference>
<dbReference type="SMART" id="SM00382">
    <property type="entry name" value="AAA"/>
    <property type="match status" value="1"/>
</dbReference>
<protein>
    <submittedName>
        <fullName evidence="3">General secretion pathway protein GspA</fullName>
    </submittedName>
</protein>
<feature type="coiled-coil region" evidence="1">
    <location>
        <begin position="320"/>
        <end position="351"/>
    </location>
</feature>
<dbReference type="AlphaFoldDB" id="A0A4Y3HUW1"/>
<proteinExistence type="predicted"/>
<dbReference type="InterPro" id="IPR003593">
    <property type="entry name" value="AAA+_ATPase"/>
</dbReference>
<evidence type="ECO:0000313" key="4">
    <source>
        <dbReference type="Proteomes" id="UP000318717"/>
    </source>
</evidence>